<dbReference type="RefSeq" id="WP_201944119.1">
    <property type="nucleotide sequence ID" value="NZ_JAERRJ010000002.1"/>
</dbReference>
<evidence type="ECO:0000256" key="1">
    <source>
        <dbReference type="SAM" id="MobiDB-lite"/>
    </source>
</evidence>
<feature type="region of interest" description="Disordered" evidence="1">
    <location>
        <begin position="69"/>
        <end position="91"/>
    </location>
</feature>
<dbReference type="EMBL" id="JAERRJ010000002">
    <property type="protein sequence ID" value="MBL1073734.1"/>
    <property type="molecule type" value="Genomic_DNA"/>
</dbReference>
<sequence length="115" mass="12705">MRYDPDRLRALRGAAQLISKRGYGTQEATQLRLRLANELRTLRAADFSGGDGRALTDLLIETARAIAEAGRDTAPATTDADPTPGPRHFALNPEDLRTIEPARRHRDWRASGRDG</sequence>
<feature type="compositionally biased region" description="Low complexity" evidence="1">
    <location>
        <begin position="72"/>
        <end position="82"/>
    </location>
</feature>
<evidence type="ECO:0000313" key="2">
    <source>
        <dbReference type="EMBL" id="MBL1073734.1"/>
    </source>
</evidence>
<accession>A0ABS1M1N4</accession>
<comment type="caution">
    <text evidence="2">The sequence shown here is derived from an EMBL/GenBank/DDBJ whole genome shotgun (WGS) entry which is preliminary data.</text>
</comment>
<keyword evidence="3" id="KW-1185">Reference proteome</keyword>
<evidence type="ECO:0000313" key="3">
    <source>
        <dbReference type="Proteomes" id="UP000602198"/>
    </source>
</evidence>
<reference evidence="2 3" key="1">
    <citation type="submission" date="2021-01" db="EMBL/GenBank/DDBJ databases">
        <title>WGS of actinomycetes isolated from Thailand.</title>
        <authorList>
            <person name="Thawai C."/>
        </authorList>
    </citation>
    <scope>NUCLEOTIDE SEQUENCE [LARGE SCALE GENOMIC DNA]</scope>
    <source>
        <strain evidence="2 3">LPG 2</strain>
    </source>
</reference>
<organism evidence="2 3">
    <name type="scientific">Nocardia acididurans</name>
    <dbReference type="NCBI Taxonomy" id="2802282"/>
    <lineage>
        <taxon>Bacteria</taxon>
        <taxon>Bacillati</taxon>
        <taxon>Actinomycetota</taxon>
        <taxon>Actinomycetes</taxon>
        <taxon>Mycobacteriales</taxon>
        <taxon>Nocardiaceae</taxon>
        <taxon>Nocardia</taxon>
    </lineage>
</organism>
<name>A0ABS1M1N4_9NOCA</name>
<gene>
    <name evidence="2" type="ORF">JK358_04950</name>
</gene>
<proteinExistence type="predicted"/>
<protein>
    <recommendedName>
        <fullName evidence="4">DivIVA domain-containing protein</fullName>
    </recommendedName>
</protein>
<dbReference type="Proteomes" id="UP000602198">
    <property type="component" value="Unassembled WGS sequence"/>
</dbReference>
<evidence type="ECO:0008006" key="4">
    <source>
        <dbReference type="Google" id="ProtNLM"/>
    </source>
</evidence>